<dbReference type="EMBL" id="VIIS01002199">
    <property type="protein sequence ID" value="KAF0287312.1"/>
    <property type="molecule type" value="Genomic_DNA"/>
</dbReference>
<keyword evidence="1" id="KW-0732">Signal</keyword>
<feature type="signal peptide" evidence="1">
    <location>
        <begin position="1"/>
        <end position="19"/>
    </location>
</feature>
<dbReference type="AlphaFoldDB" id="A0A6A4VAF4"/>
<dbReference type="Proteomes" id="UP000440578">
    <property type="component" value="Unassembled WGS sequence"/>
</dbReference>
<accession>A0A6A4VAF4</accession>
<evidence type="ECO:0000313" key="3">
    <source>
        <dbReference type="Proteomes" id="UP000440578"/>
    </source>
</evidence>
<sequence length="217" mass="24371">MWTVTRLATLLSVATLASQDHLPGSCMFEGRSIPDGARMAKSDPCHLCHCHGGRLECVWKHCGPPPPGCRTLETDNACNQTVYNPVEYIIKGHYMDNANNTAHQTMDDITNDRAQFFIISRESFDYDLEDDSIDLTEYEFPEFGRRLRRETSKSESQEDVEQERGDTGLRFKLGEVIEAASDGCLECRCAGAAMFCYPKCCFYTTEAPTDGQTQLVL</sequence>
<keyword evidence="3" id="KW-1185">Reference proteome</keyword>
<organism evidence="2 3">
    <name type="scientific">Amphibalanus amphitrite</name>
    <name type="common">Striped barnacle</name>
    <name type="synonym">Balanus amphitrite</name>
    <dbReference type="NCBI Taxonomy" id="1232801"/>
    <lineage>
        <taxon>Eukaryota</taxon>
        <taxon>Metazoa</taxon>
        <taxon>Ecdysozoa</taxon>
        <taxon>Arthropoda</taxon>
        <taxon>Crustacea</taxon>
        <taxon>Multicrustacea</taxon>
        <taxon>Cirripedia</taxon>
        <taxon>Thoracica</taxon>
        <taxon>Thoracicalcarea</taxon>
        <taxon>Balanomorpha</taxon>
        <taxon>Balanoidea</taxon>
        <taxon>Balanidae</taxon>
        <taxon>Amphibalaninae</taxon>
        <taxon>Amphibalanus</taxon>
    </lineage>
</organism>
<gene>
    <name evidence="2" type="ORF">FJT64_014237</name>
</gene>
<dbReference type="Gene3D" id="2.10.70.10">
    <property type="entry name" value="Complement Module, domain 1"/>
    <property type="match status" value="1"/>
</dbReference>
<evidence type="ECO:0008006" key="4">
    <source>
        <dbReference type="Google" id="ProtNLM"/>
    </source>
</evidence>
<evidence type="ECO:0000313" key="2">
    <source>
        <dbReference type="EMBL" id="KAF0287312.1"/>
    </source>
</evidence>
<feature type="chain" id="PRO_5025475709" description="Pacifastin domain-containing protein" evidence="1">
    <location>
        <begin position="20"/>
        <end position="217"/>
    </location>
</feature>
<proteinExistence type="predicted"/>
<dbReference type="SUPFAM" id="SSF57603">
    <property type="entry name" value="FnI-like domain"/>
    <property type="match status" value="1"/>
</dbReference>
<name>A0A6A4VAF4_AMPAM</name>
<reference evidence="2 3" key="1">
    <citation type="submission" date="2019-07" db="EMBL/GenBank/DDBJ databases">
        <title>Draft genome assembly of a fouling barnacle, Amphibalanus amphitrite (Darwin, 1854): The first reference genome for Thecostraca.</title>
        <authorList>
            <person name="Kim W."/>
        </authorList>
    </citation>
    <scope>NUCLEOTIDE SEQUENCE [LARGE SCALE GENOMIC DNA]</scope>
    <source>
        <strain evidence="2">SNU_AA5</strain>
        <tissue evidence="2">Soma without cirri and trophi</tissue>
    </source>
</reference>
<comment type="caution">
    <text evidence="2">The sequence shown here is derived from an EMBL/GenBank/DDBJ whole genome shotgun (WGS) entry which is preliminary data.</text>
</comment>
<evidence type="ECO:0000256" key="1">
    <source>
        <dbReference type="SAM" id="SignalP"/>
    </source>
</evidence>
<protein>
    <recommendedName>
        <fullName evidence="4">Pacifastin domain-containing protein</fullName>
    </recommendedName>
</protein>